<feature type="region of interest" description="Disordered" evidence="4">
    <location>
        <begin position="181"/>
        <end position="270"/>
    </location>
</feature>
<evidence type="ECO:0000256" key="5">
    <source>
        <dbReference type="SAM" id="SignalP"/>
    </source>
</evidence>
<dbReference type="Proteomes" id="UP001597106">
    <property type="component" value="Unassembled WGS sequence"/>
</dbReference>
<keyword evidence="2 3" id="KW-0802">TPR repeat</keyword>
<gene>
    <name evidence="7" type="ORF">ACFQ1T_01570</name>
</gene>
<dbReference type="PANTHER" id="PTHR44858">
    <property type="entry name" value="TETRATRICOPEPTIDE REPEAT PROTEIN 6"/>
    <property type="match status" value="1"/>
</dbReference>
<dbReference type="PROSITE" id="PS50293">
    <property type="entry name" value="TPR_REGION"/>
    <property type="match status" value="1"/>
</dbReference>
<dbReference type="PROSITE" id="PS50005">
    <property type="entry name" value="TPR"/>
    <property type="match status" value="2"/>
</dbReference>
<feature type="region of interest" description="Disordered" evidence="4">
    <location>
        <begin position="303"/>
        <end position="325"/>
    </location>
</feature>
<dbReference type="RefSeq" id="WP_379073497.1">
    <property type="nucleotide sequence ID" value="NZ_JBHTJW010000001.1"/>
</dbReference>
<dbReference type="Gene3D" id="1.25.40.10">
    <property type="entry name" value="Tetratricopeptide repeat domain"/>
    <property type="match status" value="1"/>
</dbReference>
<dbReference type="Pfam" id="PF13414">
    <property type="entry name" value="TPR_11"/>
    <property type="match status" value="1"/>
</dbReference>
<keyword evidence="1" id="KW-0677">Repeat</keyword>
<dbReference type="InterPro" id="IPR032710">
    <property type="entry name" value="NTF2-like_dom_sf"/>
</dbReference>
<keyword evidence="5" id="KW-0732">Signal</keyword>
<dbReference type="SUPFAM" id="SSF48452">
    <property type="entry name" value="TPR-like"/>
    <property type="match status" value="1"/>
</dbReference>
<dbReference type="InterPro" id="IPR050498">
    <property type="entry name" value="Ycf3"/>
</dbReference>
<sequence>MNATLKKYLLVLGVFLSQAAFSDTVLAGQTNVELREINQLSEQGNQAAALDRVNNYLAANPKNAEAMFMRGVILVELGKRDEAIKAFTELTDKYPSLPEPYNNLAVLYADQGQYDKARKALESAIKTHPSYATAHENLGDIYARLASEAYDKALKLDTSNSRAQNKLAMITDLFGGKRAQARPATAVPPAASVSPTPPTNNAVVNPPAAVMPPVATAPVTNNSPVTETKKPVVTEVKPQEIKPAESKSVESKVAESKPAESKSADSKSSAQLERAVLDAVNAWADAWEAQNVERYLNSYAKDFKTPAGEPRKQWESTRRDRVSRPSKISVKLSNINVRMEGDSKAKVTFRQAYKATGLDANSNKTLNMVKEGGRWLIQQERVGKF</sequence>
<dbReference type="InterPro" id="IPR056203">
    <property type="entry name" value="Cds6_C"/>
</dbReference>
<name>A0ABW3GDV6_9PROT</name>
<comment type="caution">
    <text evidence="7">The sequence shown here is derived from an EMBL/GenBank/DDBJ whole genome shotgun (WGS) entry which is preliminary data.</text>
</comment>
<feature type="chain" id="PRO_5046518680" evidence="5">
    <location>
        <begin position="23"/>
        <end position="385"/>
    </location>
</feature>
<evidence type="ECO:0000313" key="8">
    <source>
        <dbReference type="Proteomes" id="UP001597106"/>
    </source>
</evidence>
<feature type="signal peptide" evidence="5">
    <location>
        <begin position="1"/>
        <end position="22"/>
    </location>
</feature>
<feature type="compositionally biased region" description="Basic and acidic residues" evidence="4">
    <location>
        <begin position="303"/>
        <end position="323"/>
    </location>
</feature>
<dbReference type="SUPFAM" id="SSF54427">
    <property type="entry name" value="NTF2-like"/>
    <property type="match status" value="1"/>
</dbReference>
<dbReference type="InterPro" id="IPR019734">
    <property type="entry name" value="TPR_rpt"/>
</dbReference>
<evidence type="ECO:0000256" key="2">
    <source>
        <dbReference type="ARBA" id="ARBA00022803"/>
    </source>
</evidence>
<dbReference type="EMBL" id="JBHTJW010000001">
    <property type="protein sequence ID" value="MFD0928458.1"/>
    <property type="molecule type" value="Genomic_DNA"/>
</dbReference>
<dbReference type="Pfam" id="PF24125">
    <property type="entry name" value="Cds6_C"/>
    <property type="match status" value="1"/>
</dbReference>
<feature type="compositionally biased region" description="Low complexity" evidence="4">
    <location>
        <begin position="181"/>
        <end position="226"/>
    </location>
</feature>
<dbReference type="InterPro" id="IPR011990">
    <property type="entry name" value="TPR-like_helical_dom_sf"/>
</dbReference>
<dbReference type="Pfam" id="PF13432">
    <property type="entry name" value="TPR_16"/>
    <property type="match status" value="1"/>
</dbReference>
<feature type="compositionally biased region" description="Basic and acidic residues" evidence="4">
    <location>
        <begin position="227"/>
        <end position="265"/>
    </location>
</feature>
<feature type="repeat" description="TPR" evidence="3">
    <location>
        <begin position="64"/>
        <end position="97"/>
    </location>
</feature>
<organism evidence="7 8">
    <name type="scientific">Methylophilus glucosoxydans</name>
    <dbReference type="NCBI Taxonomy" id="752553"/>
    <lineage>
        <taxon>Bacteria</taxon>
        <taxon>Pseudomonadati</taxon>
        <taxon>Pseudomonadota</taxon>
        <taxon>Betaproteobacteria</taxon>
        <taxon>Nitrosomonadales</taxon>
        <taxon>Methylophilaceae</taxon>
        <taxon>Methylophilus</taxon>
    </lineage>
</organism>
<evidence type="ECO:0000259" key="6">
    <source>
        <dbReference type="Pfam" id="PF24125"/>
    </source>
</evidence>
<reference evidence="8" key="1">
    <citation type="journal article" date="2019" name="Int. J. Syst. Evol. Microbiol.">
        <title>The Global Catalogue of Microorganisms (GCM) 10K type strain sequencing project: providing services to taxonomists for standard genome sequencing and annotation.</title>
        <authorList>
            <consortium name="The Broad Institute Genomics Platform"/>
            <consortium name="The Broad Institute Genome Sequencing Center for Infectious Disease"/>
            <person name="Wu L."/>
            <person name="Ma J."/>
        </authorList>
    </citation>
    <scope>NUCLEOTIDE SEQUENCE [LARGE SCALE GENOMIC DNA]</scope>
    <source>
        <strain evidence="8">CCUG 59685</strain>
    </source>
</reference>
<evidence type="ECO:0000256" key="1">
    <source>
        <dbReference type="ARBA" id="ARBA00022737"/>
    </source>
</evidence>
<proteinExistence type="predicted"/>
<accession>A0ABW3GDV6</accession>
<dbReference type="SMART" id="SM00028">
    <property type="entry name" value="TPR"/>
    <property type="match status" value="3"/>
</dbReference>
<dbReference type="PANTHER" id="PTHR44858:SF1">
    <property type="entry name" value="UDP-N-ACETYLGLUCOSAMINE--PEPTIDE N-ACETYLGLUCOSAMINYLTRANSFERASE SPINDLY-RELATED"/>
    <property type="match status" value="1"/>
</dbReference>
<evidence type="ECO:0000256" key="4">
    <source>
        <dbReference type="SAM" id="MobiDB-lite"/>
    </source>
</evidence>
<evidence type="ECO:0000256" key="3">
    <source>
        <dbReference type="PROSITE-ProRule" id="PRU00339"/>
    </source>
</evidence>
<dbReference type="Gene3D" id="3.10.450.50">
    <property type="match status" value="1"/>
</dbReference>
<feature type="repeat" description="TPR" evidence="3">
    <location>
        <begin position="98"/>
        <end position="131"/>
    </location>
</feature>
<feature type="domain" description="Cds6 C-terminal" evidence="6">
    <location>
        <begin position="276"/>
        <end position="380"/>
    </location>
</feature>
<evidence type="ECO:0000313" key="7">
    <source>
        <dbReference type="EMBL" id="MFD0928458.1"/>
    </source>
</evidence>
<protein>
    <submittedName>
        <fullName evidence="7">Tetratricopeptide repeat protein</fullName>
    </submittedName>
</protein>
<keyword evidence="8" id="KW-1185">Reference proteome</keyword>